<reference evidence="1 2" key="1">
    <citation type="submission" date="2019-12" db="EMBL/GenBank/DDBJ databases">
        <title>Chromosome-level assembly of the Caenorhabditis remanei genome.</title>
        <authorList>
            <person name="Teterina A.A."/>
            <person name="Willis J.H."/>
            <person name="Phillips P.C."/>
        </authorList>
    </citation>
    <scope>NUCLEOTIDE SEQUENCE [LARGE SCALE GENOMIC DNA]</scope>
    <source>
        <strain evidence="1 2">PX506</strain>
        <tissue evidence="1">Whole organism</tissue>
    </source>
</reference>
<proteinExistence type="predicted"/>
<organism evidence="1 2">
    <name type="scientific">Caenorhabditis remanei</name>
    <name type="common">Caenorhabditis vulgaris</name>
    <dbReference type="NCBI Taxonomy" id="31234"/>
    <lineage>
        <taxon>Eukaryota</taxon>
        <taxon>Metazoa</taxon>
        <taxon>Ecdysozoa</taxon>
        <taxon>Nematoda</taxon>
        <taxon>Chromadorea</taxon>
        <taxon>Rhabditida</taxon>
        <taxon>Rhabditina</taxon>
        <taxon>Rhabditomorpha</taxon>
        <taxon>Rhabditoidea</taxon>
        <taxon>Rhabditidae</taxon>
        <taxon>Peloderinae</taxon>
        <taxon>Caenorhabditis</taxon>
    </lineage>
</organism>
<dbReference type="RefSeq" id="XP_053585854.1">
    <property type="nucleotide sequence ID" value="XM_053731082.1"/>
</dbReference>
<gene>
    <name evidence="1" type="ORF">GCK72_015717</name>
</gene>
<sequence length="69" mass="7763">MGVRSTKTDQLENGPGYGITVTLTIKSRQNNGDDEEEFVDDGSDEIVEIEENEVELVDTSEELYLARRI</sequence>
<dbReference type="KEGG" id="crq:GCK72_015717"/>
<evidence type="ECO:0000313" key="1">
    <source>
        <dbReference type="EMBL" id="KAF1759253.1"/>
    </source>
</evidence>
<evidence type="ECO:0000313" key="2">
    <source>
        <dbReference type="Proteomes" id="UP000483820"/>
    </source>
</evidence>
<protein>
    <submittedName>
        <fullName evidence="1">Uncharacterized protein</fullName>
    </submittedName>
</protein>
<comment type="caution">
    <text evidence="1">The sequence shown here is derived from an EMBL/GenBank/DDBJ whole genome shotgun (WGS) entry which is preliminary data.</text>
</comment>
<dbReference type="Proteomes" id="UP000483820">
    <property type="component" value="Chromosome IV"/>
</dbReference>
<dbReference type="AlphaFoldDB" id="A0A6A5GXY5"/>
<name>A0A6A5GXY5_CAERE</name>
<accession>A0A6A5GXY5</accession>
<dbReference type="EMBL" id="WUAV01000004">
    <property type="protein sequence ID" value="KAF1759253.1"/>
    <property type="molecule type" value="Genomic_DNA"/>
</dbReference>
<dbReference type="CTD" id="78776146"/>
<dbReference type="GeneID" id="78776146"/>